<keyword evidence="1" id="KW-1133">Transmembrane helix</keyword>
<feature type="transmembrane region" description="Helical" evidence="1">
    <location>
        <begin position="307"/>
        <end position="328"/>
    </location>
</feature>
<reference evidence="2 3" key="1">
    <citation type="submission" date="2018-02" db="EMBL/GenBank/DDBJ databases">
        <authorList>
            <person name="Cohen D.B."/>
            <person name="Kent A.D."/>
        </authorList>
    </citation>
    <scope>NUCLEOTIDE SEQUENCE [LARGE SCALE GENOMIC DNA]</scope>
    <source>
        <strain evidence="2 3">ULC007</strain>
    </source>
</reference>
<feature type="transmembrane region" description="Helical" evidence="1">
    <location>
        <begin position="247"/>
        <end position="268"/>
    </location>
</feature>
<evidence type="ECO:0000313" key="2">
    <source>
        <dbReference type="EMBL" id="PSB22016.1"/>
    </source>
</evidence>
<dbReference type="PANTHER" id="PTHR37422:SF13">
    <property type="entry name" value="LIPOPOLYSACCHARIDE BIOSYNTHESIS PROTEIN PA4999-RELATED"/>
    <property type="match status" value="1"/>
</dbReference>
<keyword evidence="3" id="KW-1185">Reference proteome</keyword>
<keyword evidence="1" id="KW-0472">Membrane</keyword>
<gene>
    <name evidence="2" type="ORF">C7B65_00960</name>
</gene>
<feature type="transmembrane region" description="Helical" evidence="1">
    <location>
        <begin position="159"/>
        <end position="177"/>
    </location>
</feature>
<keyword evidence="2" id="KW-0413">Isomerase</keyword>
<sequence>MNHKTATLYKRPSAFAAIGLEPAAAWAIILAFVLFTSVCVFAHLGSVLRFSYPLGALLVAFLLHQKYPILYLGFSWWLWFLTPCVSRISDFYAGQFDETRLVLLAPYLAVLVILPPLLQQLPKLCRGDTVPYILMLVGIAYSFGIGAVNGSLFSVAKTGLDWLIPVLFSFYLVLHWQNYPEYRKNTQRVFFWGVLVTGVYGIIQYTSMPAWDTFWLSAVIEKGAGSFGSIDNEEVRLFSTMNSPGPFAVWMMAGLLMMLSGQGAQGVLQIPASIAGYLSFMLTLVRSAWGGWMFGLVALGTSLSPKFQLRLILIVFVLALAVIPLTTMEPFAEAINSRIDTLSDLDNDTSAQVRRATYEGLLSQASSSLTGYGTGVIPTYDSAILDLLFTFGWIGMVFYGGGLLLLLLRLFKGNKGRSDSFTSTIRAIVLAMCLQLVFGNVLVRESGIIFWGFVGLGVASQKYYDHQTEGS</sequence>
<feature type="transmembrane region" description="Helical" evidence="1">
    <location>
        <begin position="130"/>
        <end position="153"/>
    </location>
</feature>
<feature type="transmembrane region" description="Helical" evidence="1">
    <location>
        <begin position="423"/>
        <end position="443"/>
    </location>
</feature>
<reference evidence="2 3" key="2">
    <citation type="submission" date="2018-03" db="EMBL/GenBank/DDBJ databases">
        <title>The ancient ancestry and fast evolution of plastids.</title>
        <authorList>
            <person name="Moore K.R."/>
            <person name="Magnabosco C."/>
            <person name="Momper L."/>
            <person name="Gold D.A."/>
            <person name="Bosak T."/>
            <person name="Fournier G.P."/>
        </authorList>
    </citation>
    <scope>NUCLEOTIDE SEQUENCE [LARGE SCALE GENOMIC DNA]</scope>
    <source>
        <strain evidence="2 3">ULC007</strain>
    </source>
</reference>
<dbReference type="PANTHER" id="PTHR37422">
    <property type="entry name" value="TEICHURONIC ACID BIOSYNTHESIS PROTEIN TUAE"/>
    <property type="match status" value="1"/>
</dbReference>
<organism evidence="2 3">
    <name type="scientific">Phormidesmis priestleyi ULC007</name>
    <dbReference type="NCBI Taxonomy" id="1920490"/>
    <lineage>
        <taxon>Bacteria</taxon>
        <taxon>Bacillati</taxon>
        <taxon>Cyanobacteriota</taxon>
        <taxon>Cyanophyceae</taxon>
        <taxon>Leptolyngbyales</taxon>
        <taxon>Leptolyngbyaceae</taxon>
        <taxon>Phormidesmis</taxon>
    </lineage>
</organism>
<comment type="caution">
    <text evidence="2">The sequence shown here is derived from an EMBL/GenBank/DDBJ whole genome shotgun (WGS) entry which is preliminary data.</text>
</comment>
<dbReference type="OrthoDB" id="7295126at2"/>
<name>A0A2T1DNE5_9CYAN</name>
<dbReference type="GO" id="GO:0016853">
    <property type="term" value="F:isomerase activity"/>
    <property type="evidence" value="ECO:0007669"/>
    <property type="project" value="UniProtKB-KW"/>
</dbReference>
<dbReference type="InterPro" id="IPR051533">
    <property type="entry name" value="WaaL-like"/>
</dbReference>
<dbReference type="Proteomes" id="UP000238634">
    <property type="component" value="Unassembled WGS sequence"/>
</dbReference>
<feature type="transmembrane region" description="Helical" evidence="1">
    <location>
        <begin position="387"/>
        <end position="411"/>
    </location>
</feature>
<dbReference type="AlphaFoldDB" id="A0A2T1DNE5"/>
<protein>
    <submittedName>
        <fullName evidence="2">Glucose-6-phosphate isomerase</fullName>
    </submittedName>
</protein>
<feature type="transmembrane region" description="Helical" evidence="1">
    <location>
        <begin position="189"/>
        <end position="207"/>
    </location>
</feature>
<dbReference type="STRING" id="1920490.GCA_001895925_00741"/>
<dbReference type="RefSeq" id="WP_073069038.1">
    <property type="nucleotide sequence ID" value="NZ_MPPI01000001.1"/>
</dbReference>
<feature type="transmembrane region" description="Helical" evidence="1">
    <location>
        <begin position="23"/>
        <end position="44"/>
    </location>
</feature>
<accession>A0A2T1DNE5</accession>
<feature type="transmembrane region" description="Helical" evidence="1">
    <location>
        <begin position="280"/>
        <end position="301"/>
    </location>
</feature>
<evidence type="ECO:0000256" key="1">
    <source>
        <dbReference type="SAM" id="Phobius"/>
    </source>
</evidence>
<dbReference type="EMBL" id="PVWG01000001">
    <property type="protein sequence ID" value="PSB22016.1"/>
    <property type="molecule type" value="Genomic_DNA"/>
</dbReference>
<evidence type="ECO:0000313" key="3">
    <source>
        <dbReference type="Proteomes" id="UP000238634"/>
    </source>
</evidence>
<keyword evidence="1" id="KW-0812">Transmembrane</keyword>
<feature type="transmembrane region" description="Helical" evidence="1">
    <location>
        <begin position="99"/>
        <end position="118"/>
    </location>
</feature>
<proteinExistence type="predicted"/>